<protein>
    <submittedName>
        <fullName evidence="1">Uncharacterized protein</fullName>
    </submittedName>
</protein>
<sequence length="54" mass="5172">MSEWDAEVAVVGLGAWGFGGSVVARSAGPVLAGVVGHAAAVASAGVQHAAQDAR</sequence>
<accession>A0A7H0I5U9</accession>
<reference evidence="1 2" key="1">
    <citation type="submission" date="2020-08" db="EMBL/GenBank/DDBJ databases">
        <title>A novel species.</title>
        <authorList>
            <person name="Gao J."/>
        </authorList>
    </citation>
    <scope>NUCLEOTIDE SEQUENCE [LARGE SCALE GENOMIC DNA]</scope>
    <source>
        <strain evidence="1 2">CRXT-G-22</strain>
    </source>
</reference>
<organism evidence="1 2">
    <name type="scientific">Streptomyces roseirectus</name>
    <dbReference type="NCBI Taxonomy" id="2768066"/>
    <lineage>
        <taxon>Bacteria</taxon>
        <taxon>Bacillati</taxon>
        <taxon>Actinomycetota</taxon>
        <taxon>Actinomycetes</taxon>
        <taxon>Kitasatosporales</taxon>
        <taxon>Streptomycetaceae</taxon>
        <taxon>Streptomyces</taxon>
    </lineage>
</organism>
<gene>
    <name evidence="1" type="ORF">IAG44_00900</name>
</gene>
<dbReference type="RefSeq" id="WP_187745208.1">
    <property type="nucleotide sequence ID" value="NZ_CP060828.1"/>
</dbReference>
<dbReference type="KEGG" id="sroi:IAG44_00900"/>
<evidence type="ECO:0000313" key="2">
    <source>
        <dbReference type="Proteomes" id="UP000516052"/>
    </source>
</evidence>
<keyword evidence="2" id="KW-1185">Reference proteome</keyword>
<evidence type="ECO:0000313" key="1">
    <source>
        <dbReference type="EMBL" id="QNP68165.1"/>
    </source>
</evidence>
<dbReference type="Proteomes" id="UP000516052">
    <property type="component" value="Chromosome"/>
</dbReference>
<name>A0A7H0I5U9_9ACTN</name>
<dbReference type="EMBL" id="CP060828">
    <property type="protein sequence ID" value="QNP68165.1"/>
    <property type="molecule type" value="Genomic_DNA"/>
</dbReference>
<dbReference type="AlphaFoldDB" id="A0A7H0I5U9"/>
<proteinExistence type="predicted"/>